<organism evidence="3 4">
    <name type="scientific">Bacillus gaemokensis</name>
    <dbReference type="NCBI Taxonomy" id="574375"/>
    <lineage>
        <taxon>Bacteria</taxon>
        <taxon>Bacillati</taxon>
        <taxon>Bacillota</taxon>
        <taxon>Bacilli</taxon>
        <taxon>Bacillales</taxon>
        <taxon>Bacillaceae</taxon>
        <taxon>Bacillus</taxon>
        <taxon>Bacillus cereus group</taxon>
    </lineage>
</organism>
<sequence length="220" mass="26421">MKQSLFGRVREAILADFHNVLDEKERKNPIAMLNQYLRDSEREVTKIEKLIQRHKTLKSNFARELEQARYFVNKRSKQAVIAQEAGELQLHERALEEVAYYEGQVARLEEMYAGVEEQIDELERRLSEMKNKLKEMNAKRMELMARENMAHANRRMNTALHKMDENNPFLRFEEIEDHVRDLELRMNEDHERDTFDMKIAKLEREMKEKNEVSLDKEVIK</sequence>
<comment type="similarity">
    <text evidence="1">Belongs to the PspA/Vipp/IM30 family.</text>
</comment>
<dbReference type="Pfam" id="PF04012">
    <property type="entry name" value="PspA_IM30"/>
    <property type="match status" value="1"/>
</dbReference>
<reference evidence="3 4" key="1">
    <citation type="submission" date="2014-06" db="EMBL/GenBank/DDBJ databases">
        <title>Draft genome sequence of Bacillus gaemokensis JCM 15801 (MCCC 1A00707).</title>
        <authorList>
            <person name="Lai Q."/>
            <person name="Liu Y."/>
            <person name="Shao Z."/>
        </authorList>
    </citation>
    <scope>NUCLEOTIDE SEQUENCE [LARGE SCALE GENOMIC DNA]</scope>
    <source>
        <strain evidence="3 4">JCM 15801</strain>
    </source>
</reference>
<dbReference type="PANTHER" id="PTHR31088">
    <property type="entry name" value="MEMBRANE-ASSOCIATED PROTEIN VIPP1, CHLOROPLASTIC"/>
    <property type="match status" value="1"/>
</dbReference>
<dbReference type="AlphaFoldDB" id="A0A073KB62"/>
<evidence type="ECO:0000256" key="2">
    <source>
        <dbReference type="SAM" id="Coils"/>
    </source>
</evidence>
<dbReference type="STRING" id="574375.AZF08_17040"/>
<dbReference type="PANTHER" id="PTHR31088:SF6">
    <property type="entry name" value="PHAGE SHOCK PROTEIN A"/>
    <property type="match status" value="1"/>
</dbReference>
<dbReference type="OrthoDB" id="2366053at2"/>
<evidence type="ECO:0000313" key="4">
    <source>
        <dbReference type="Proteomes" id="UP000027778"/>
    </source>
</evidence>
<evidence type="ECO:0000256" key="1">
    <source>
        <dbReference type="ARBA" id="ARBA00043985"/>
    </source>
</evidence>
<dbReference type="RefSeq" id="WP_033675261.1">
    <property type="nucleotide sequence ID" value="NZ_JOTM01000013.1"/>
</dbReference>
<comment type="caution">
    <text evidence="3">The sequence shown here is derived from an EMBL/GenBank/DDBJ whole genome shotgun (WGS) entry which is preliminary data.</text>
</comment>
<protein>
    <submittedName>
        <fullName evidence="3">Phage-shock protein</fullName>
    </submittedName>
</protein>
<feature type="coiled-coil region" evidence="2">
    <location>
        <begin position="37"/>
        <end position="67"/>
    </location>
</feature>
<evidence type="ECO:0000313" key="3">
    <source>
        <dbReference type="EMBL" id="KEK23697.1"/>
    </source>
</evidence>
<dbReference type="Proteomes" id="UP000027778">
    <property type="component" value="Unassembled WGS sequence"/>
</dbReference>
<feature type="coiled-coil region" evidence="2">
    <location>
        <begin position="91"/>
        <end position="146"/>
    </location>
</feature>
<name>A0A073KB62_9BACI</name>
<dbReference type="eggNOG" id="COG1842">
    <property type="taxonomic scope" value="Bacteria"/>
</dbReference>
<keyword evidence="2" id="KW-0175">Coiled coil</keyword>
<feature type="coiled-coil region" evidence="2">
    <location>
        <begin position="172"/>
        <end position="212"/>
    </location>
</feature>
<proteinExistence type="inferred from homology"/>
<accession>A0A073KB62</accession>
<gene>
    <name evidence="3" type="ORF">BAGA_06990</name>
</gene>
<dbReference type="EMBL" id="JOTM01000013">
    <property type="protein sequence ID" value="KEK23697.1"/>
    <property type="molecule type" value="Genomic_DNA"/>
</dbReference>
<keyword evidence="4" id="KW-1185">Reference proteome</keyword>
<dbReference type="InterPro" id="IPR007157">
    <property type="entry name" value="PspA_VIPP1"/>
</dbReference>